<keyword evidence="1" id="KW-0732">Signal</keyword>
<feature type="signal peptide" evidence="1">
    <location>
        <begin position="1"/>
        <end position="18"/>
    </location>
</feature>
<accession>A0A1N6R2H4</accession>
<keyword evidence="3" id="KW-1185">Reference proteome</keyword>
<protein>
    <submittedName>
        <fullName evidence="2">Uncharacterized protein</fullName>
    </submittedName>
</protein>
<evidence type="ECO:0000256" key="1">
    <source>
        <dbReference type="SAM" id="SignalP"/>
    </source>
</evidence>
<reference evidence="3" key="1">
    <citation type="submission" date="2017-01" db="EMBL/GenBank/DDBJ databases">
        <authorList>
            <person name="Varghese N."/>
            <person name="Submissions S."/>
        </authorList>
    </citation>
    <scope>NUCLEOTIDE SEQUENCE [LARGE SCALE GENOMIC DNA]</scope>
    <source>
        <strain evidence="3">DSM 7027</strain>
    </source>
</reference>
<dbReference type="STRING" id="49186.SAMN05421647_10375"/>
<sequence length="107" mass="11735">MKIISGIMALMLSTLCFAKEVQVADTGITFEAPDDFGPLSQEILDFKWPQSRAPRWVVGNETGSTTIAYDLKPHDISGAPMEALMGDFAATFERVVPGVEWSGRSRK</sequence>
<proteinExistence type="predicted"/>
<dbReference type="Proteomes" id="UP000186895">
    <property type="component" value="Unassembled WGS sequence"/>
</dbReference>
<feature type="chain" id="PRO_5012320052" evidence="1">
    <location>
        <begin position="19"/>
        <end position="107"/>
    </location>
</feature>
<dbReference type="AlphaFoldDB" id="A0A1N6R2H4"/>
<evidence type="ECO:0000313" key="2">
    <source>
        <dbReference type="EMBL" id="SIQ23085.1"/>
    </source>
</evidence>
<dbReference type="EMBL" id="FTMN01000003">
    <property type="protein sequence ID" value="SIQ23085.1"/>
    <property type="molecule type" value="Genomic_DNA"/>
</dbReference>
<organism evidence="2 3">
    <name type="scientific">Marinobacterium stanieri</name>
    <dbReference type="NCBI Taxonomy" id="49186"/>
    <lineage>
        <taxon>Bacteria</taxon>
        <taxon>Pseudomonadati</taxon>
        <taxon>Pseudomonadota</taxon>
        <taxon>Gammaproteobacteria</taxon>
        <taxon>Oceanospirillales</taxon>
        <taxon>Oceanospirillaceae</taxon>
        <taxon>Marinobacterium</taxon>
    </lineage>
</organism>
<gene>
    <name evidence="2" type="ORF">SAMN05421647_10375</name>
</gene>
<name>A0A1N6R2H4_9GAMM</name>
<dbReference type="RefSeq" id="WP_244894334.1">
    <property type="nucleotide sequence ID" value="NZ_FTMN01000003.1"/>
</dbReference>
<evidence type="ECO:0000313" key="3">
    <source>
        <dbReference type="Proteomes" id="UP000186895"/>
    </source>
</evidence>